<dbReference type="AlphaFoldDB" id="A0A1V2A6C6"/>
<name>A0A1V2A6C6_9BACI</name>
<dbReference type="EMBL" id="MSFI01000020">
    <property type="protein sequence ID" value="OMP66480.1"/>
    <property type="molecule type" value="Genomic_DNA"/>
</dbReference>
<evidence type="ECO:0000313" key="2">
    <source>
        <dbReference type="Proteomes" id="UP000188613"/>
    </source>
</evidence>
<evidence type="ECO:0000313" key="1">
    <source>
        <dbReference type="EMBL" id="OMP66480.1"/>
    </source>
</evidence>
<dbReference type="RefSeq" id="WP_076766693.1">
    <property type="nucleotide sequence ID" value="NZ_MSFI01000020.1"/>
</dbReference>
<sequence length="185" mass="21837">MNNITSIHTRELDSIRHQFSDYFEEHSDETELDRLYHKWIPLLSTYVTHDSIETAIDDWYALIEHSNIWSLYMEETQVKSTRPTVINTLEAWKQPIIFAGKKQVDGTYKNWSDDRRWTLLNAATDHFIGIALPFPDKTQAVLQHYFEATDDFFNILADDYENSPHPTRELFLKHSYLTCLAHLSN</sequence>
<protein>
    <submittedName>
        <fullName evidence="1">Uncharacterized protein</fullName>
    </submittedName>
</protein>
<gene>
    <name evidence="1" type="ORF">BTO28_12325</name>
</gene>
<accession>A0A1V2A6C6</accession>
<dbReference type="Proteomes" id="UP000188613">
    <property type="component" value="Unassembled WGS sequence"/>
</dbReference>
<reference evidence="1 2" key="1">
    <citation type="submission" date="2016-12" db="EMBL/GenBank/DDBJ databases">
        <title>Domibacillus sp. SAB 38T whole genome sequencing.</title>
        <authorList>
            <person name="Verma A."/>
            <person name="Ojha A.K."/>
            <person name="Krishnamurthi S."/>
        </authorList>
    </citation>
    <scope>NUCLEOTIDE SEQUENCE [LARGE SCALE GENOMIC DNA]</scope>
    <source>
        <strain evidence="1 2">SAB 38</strain>
    </source>
</reference>
<comment type="caution">
    <text evidence="1">The sequence shown here is derived from an EMBL/GenBank/DDBJ whole genome shotgun (WGS) entry which is preliminary data.</text>
</comment>
<organism evidence="1 2">
    <name type="scientific">Domibacillus epiphyticus</name>
    <dbReference type="NCBI Taxonomy" id="1714355"/>
    <lineage>
        <taxon>Bacteria</taxon>
        <taxon>Bacillati</taxon>
        <taxon>Bacillota</taxon>
        <taxon>Bacilli</taxon>
        <taxon>Bacillales</taxon>
        <taxon>Bacillaceae</taxon>
        <taxon>Domibacillus</taxon>
    </lineage>
</organism>
<dbReference type="OrthoDB" id="6399948at2"/>
<dbReference type="STRING" id="1714355.BTO28_12325"/>
<proteinExistence type="predicted"/>
<keyword evidence="2" id="KW-1185">Reference proteome</keyword>